<keyword evidence="3" id="KW-0653">Protein transport</keyword>
<dbReference type="InterPro" id="IPR016123">
    <property type="entry name" value="Mog1/PsbP_a/b/a-sand"/>
</dbReference>
<evidence type="ECO:0000313" key="7">
    <source>
        <dbReference type="EMBL" id="CAF4385822.1"/>
    </source>
</evidence>
<dbReference type="GO" id="GO:0044325">
    <property type="term" value="F:transmembrane transporter binding"/>
    <property type="evidence" value="ECO:0007669"/>
    <property type="project" value="TreeGrafter"/>
</dbReference>
<gene>
    <name evidence="6" type="ORF">FME351_LOCUS10395</name>
    <name evidence="5" type="ORF">TIS948_LOCUS10863</name>
    <name evidence="9" type="ORF">TOA249_LOCUS29592</name>
    <name evidence="8" type="ORF">TSG867_LOCUS18666</name>
    <name evidence="7" type="ORF">UJA718_LOCUS18075</name>
</gene>
<dbReference type="Proteomes" id="UP000663838">
    <property type="component" value="Unassembled WGS sequence"/>
</dbReference>
<dbReference type="PANTHER" id="PTHR15837:SF0">
    <property type="entry name" value="RAN GUANINE NUCLEOTIDE RELEASE FACTOR"/>
    <property type="match status" value="1"/>
</dbReference>
<organism evidence="9 10">
    <name type="scientific">Rotaria socialis</name>
    <dbReference type="NCBI Taxonomy" id="392032"/>
    <lineage>
        <taxon>Eukaryota</taxon>
        <taxon>Metazoa</taxon>
        <taxon>Spiralia</taxon>
        <taxon>Gnathifera</taxon>
        <taxon>Rotifera</taxon>
        <taxon>Eurotatoria</taxon>
        <taxon>Bdelloidea</taxon>
        <taxon>Philodinida</taxon>
        <taxon>Philodinidae</taxon>
        <taxon>Rotaria</taxon>
    </lineage>
</organism>
<dbReference type="GO" id="GO:0006606">
    <property type="term" value="P:protein import into nucleus"/>
    <property type="evidence" value="ECO:0007669"/>
    <property type="project" value="TreeGrafter"/>
</dbReference>
<dbReference type="PANTHER" id="PTHR15837">
    <property type="entry name" value="RAN GUANINE NUCLEOTIDE RELEASE FACTOR"/>
    <property type="match status" value="1"/>
</dbReference>
<dbReference type="AlphaFoldDB" id="A0A821U810"/>
<dbReference type="Proteomes" id="UP000663869">
    <property type="component" value="Unassembled WGS sequence"/>
</dbReference>
<dbReference type="OrthoDB" id="10255285at2759"/>
<dbReference type="Proteomes" id="UP000663825">
    <property type="component" value="Unassembled WGS sequence"/>
</dbReference>
<dbReference type="Proteomes" id="UP000663862">
    <property type="component" value="Unassembled WGS sequence"/>
</dbReference>
<keyword evidence="2" id="KW-0813">Transport</keyword>
<evidence type="ECO:0000313" key="11">
    <source>
        <dbReference type="Proteomes" id="UP000663873"/>
    </source>
</evidence>
<keyword evidence="4" id="KW-1133">Transmembrane helix</keyword>
<comment type="similarity">
    <text evidence="1">Belongs to the MOG1 family.</text>
</comment>
<evidence type="ECO:0000313" key="8">
    <source>
        <dbReference type="EMBL" id="CAF4471349.1"/>
    </source>
</evidence>
<dbReference type="EMBL" id="CAJOBS010004653">
    <property type="protein sequence ID" value="CAF4885521.1"/>
    <property type="molecule type" value="Genomic_DNA"/>
</dbReference>
<sequence length="257" mass="29450">MRLSQLLSNKTDHDALALLSQHMYTKHRNIFIGIGTVIVTGLTTFVILRNYTYNHRDRLVTIRREIQDVTPVIIDLFSSIRLVPDNQEVFTHAESDQSIIIEILERVNQVSDENAIKYHFDALVEANDAQNIQDHIVDKIEAIPISSLIVQRLSSAWYLSGRQQVSKYHEQAKNLVHIHVCLLRLGGDLATDILISFNDPILISEQSSSNNEQNHNASQWTLNDFEQFFRSFEIVDYGLFVPESNNETSQSNNIEMS</sequence>
<evidence type="ECO:0000256" key="3">
    <source>
        <dbReference type="ARBA" id="ARBA00022927"/>
    </source>
</evidence>
<dbReference type="EMBL" id="CAJNXB010001506">
    <property type="protein sequence ID" value="CAF3171965.1"/>
    <property type="molecule type" value="Genomic_DNA"/>
</dbReference>
<dbReference type="Gene3D" id="3.40.1000.10">
    <property type="entry name" value="Mog1/PsbP, alpha/beta/alpha sandwich"/>
    <property type="match status" value="1"/>
</dbReference>
<dbReference type="GO" id="GO:0017080">
    <property type="term" value="F:sodium channel regulator activity"/>
    <property type="evidence" value="ECO:0007669"/>
    <property type="project" value="TreeGrafter"/>
</dbReference>
<dbReference type="GO" id="GO:0031267">
    <property type="term" value="F:small GTPase binding"/>
    <property type="evidence" value="ECO:0007669"/>
    <property type="project" value="TreeGrafter"/>
</dbReference>
<keyword evidence="11" id="KW-1185">Reference proteome</keyword>
<evidence type="ECO:0000256" key="4">
    <source>
        <dbReference type="SAM" id="Phobius"/>
    </source>
</evidence>
<evidence type="ECO:0000313" key="9">
    <source>
        <dbReference type="EMBL" id="CAF4885521.1"/>
    </source>
</evidence>
<accession>A0A821U810</accession>
<dbReference type="EMBL" id="CAJOBP010003013">
    <property type="protein sequence ID" value="CAF4385822.1"/>
    <property type="molecule type" value="Genomic_DNA"/>
</dbReference>
<evidence type="ECO:0000256" key="1">
    <source>
        <dbReference type="ARBA" id="ARBA00010307"/>
    </source>
</evidence>
<dbReference type="Pfam" id="PF04603">
    <property type="entry name" value="Mog1"/>
    <property type="match status" value="1"/>
</dbReference>
<evidence type="ECO:0000256" key="2">
    <source>
        <dbReference type="ARBA" id="ARBA00022448"/>
    </source>
</evidence>
<comment type="caution">
    <text evidence="9">The sequence shown here is derived from an EMBL/GenBank/DDBJ whole genome shotgun (WGS) entry which is preliminary data.</text>
</comment>
<name>A0A821U810_9BILA</name>
<keyword evidence="4" id="KW-0472">Membrane</keyword>
<feature type="transmembrane region" description="Helical" evidence="4">
    <location>
        <begin position="30"/>
        <end position="48"/>
    </location>
</feature>
<proteinExistence type="inferred from homology"/>
<evidence type="ECO:0000313" key="5">
    <source>
        <dbReference type="EMBL" id="CAF3171965.1"/>
    </source>
</evidence>
<evidence type="ECO:0000313" key="6">
    <source>
        <dbReference type="EMBL" id="CAF3415320.1"/>
    </source>
</evidence>
<protein>
    <submittedName>
        <fullName evidence="9">Uncharacterized protein</fullName>
    </submittedName>
</protein>
<dbReference type="EMBL" id="CAJOBQ010001257">
    <property type="protein sequence ID" value="CAF4471349.1"/>
    <property type="molecule type" value="Genomic_DNA"/>
</dbReference>
<keyword evidence="4" id="KW-0812">Transmembrane</keyword>
<dbReference type="SUPFAM" id="SSF55724">
    <property type="entry name" value="Mog1p/PsbP-like"/>
    <property type="match status" value="1"/>
</dbReference>
<dbReference type="GO" id="GO:0005634">
    <property type="term" value="C:nucleus"/>
    <property type="evidence" value="ECO:0007669"/>
    <property type="project" value="TreeGrafter"/>
</dbReference>
<dbReference type="GO" id="GO:0042391">
    <property type="term" value="P:regulation of membrane potential"/>
    <property type="evidence" value="ECO:0007669"/>
    <property type="project" value="TreeGrafter"/>
</dbReference>
<dbReference type="InterPro" id="IPR007681">
    <property type="entry name" value="Mog1"/>
</dbReference>
<dbReference type="GO" id="GO:0005085">
    <property type="term" value="F:guanyl-nucleotide exchange factor activity"/>
    <property type="evidence" value="ECO:0007669"/>
    <property type="project" value="TreeGrafter"/>
</dbReference>
<dbReference type="EMBL" id="CAJNYU010001128">
    <property type="protein sequence ID" value="CAF3415320.1"/>
    <property type="molecule type" value="Genomic_DNA"/>
</dbReference>
<reference evidence="9" key="1">
    <citation type="submission" date="2021-02" db="EMBL/GenBank/DDBJ databases">
        <authorList>
            <person name="Nowell W R."/>
        </authorList>
    </citation>
    <scope>NUCLEOTIDE SEQUENCE</scope>
</reference>
<dbReference type="Proteomes" id="UP000663873">
    <property type="component" value="Unassembled WGS sequence"/>
</dbReference>
<evidence type="ECO:0000313" key="10">
    <source>
        <dbReference type="Proteomes" id="UP000663838"/>
    </source>
</evidence>